<keyword evidence="1" id="KW-0677">Repeat</keyword>
<dbReference type="PROSITE" id="PS51375">
    <property type="entry name" value="PPR"/>
    <property type="match status" value="3"/>
</dbReference>
<comment type="caution">
    <text evidence="4">The sequence shown here is derived from an EMBL/GenBank/DDBJ whole genome shotgun (WGS) entry which is preliminary data.</text>
</comment>
<gene>
    <name evidence="4" type="ORF">PCOR1329_LOCUS16058</name>
</gene>
<dbReference type="PANTHER" id="PTHR47447">
    <property type="entry name" value="OS03G0856100 PROTEIN"/>
    <property type="match status" value="1"/>
</dbReference>
<name>A0ABN9QZY9_9DINO</name>
<dbReference type="InterPro" id="IPR002885">
    <property type="entry name" value="PPR_rpt"/>
</dbReference>
<evidence type="ECO:0000256" key="1">
    <source>
        <dbReference type="ARBA" id="ARBA00022737"/>
    </source>
</evidence>
<keyword evidence="3" id="KW-0812">Transmembrane</keyword>
<protein>
    <recommendedName>
        <fullName evidence="6">Pentacotripeptide-repeat region of PRORP domain-containing protein</fullName>
    </recommendedName>
</protein>
<feature type="transmembrane region" description="Helical" evidence="3">
    <location>
        <begin position="60"/>
        <end position="78"/>
    </location>
</feature>
<evidence type="ECO:0000256" key="2">
    <source>
        <dbReference type="PROSITE-ProRule" id="PRU00708"/>
    </source>
</evidence>
<reference evidence="4" key="1">
    <citation type="submission" date="2023-10" db="EMBL/GenBank/DDBJ databases">
        <authorList>
            <person name="Chen Y."/>
            <person name="Shah S."/>
            <person name="Dougan E. K."/>
            <person name="Thang M."/>
            <person name="Chan C."/>
        </authorList>
    </citation>
    <scope>NUCLEOTIDE SEQUENCE [LARGE SCALE GENOMIC DNA]</scope>
</reference>
<evidence type="ECO:0000313" key="5">
    <source>
        <dbReference type="Proteomes" id="UP001189429"/>
    </source>
</evidence>
<keyword evidence="3" id="KW-1133">Transmembrane helix</keyword>
<evidence type="ECO:0008006" key="6">
    <source>
        <dbReference type="Google" id="ProtNLM"/>
    </source>
</evidence>
<dbReference type="Pfam" id="PF13041">
    <property type="entry name" value="PPR_2"/>
    <property type="match status" value="1"/>
</dbReference>
<sequence length="389" mass="43172">MLPTMMLRTAQQGSAGRAARKDSMRTAVFGLAFAALSQVLLILARSVFDMRPMFELLPEVVVLVCFLISYSAGWMSKVRRVTTTKPMPDKVVSDADHTCPRPSGMRAIAGPRTEGVAPAAPNFRELMKLCVTQQQVEPALRMFNQMLEEGVGPDAHHIGKSVVDRFFNLVAENLSTGRLRRDGLSLFEMVEAHGLAPSTSIQNRLMVAWKSRPPKSVVSYLLRMRSAGMQLSRLSYFCIIISSERSDPVLVLKMCDEMQTLGIKPDKVAYNALLGACSHLGLCEEAGQLFDQMPNHGIIPDVKSYRIMISVNARNKKYKEAVALLETMRESGLKPDRHDYHNAIQSCISLQRIEHAVELYNDMVRADVVPSKRTVASLTTACQTPALSF</sequence>
<evidence type="ECO:0000313" key="4">
    <source>
        <dbReference type="EMBL" id="CAK0811436.1"/>
    </source>
</evidence>
<accession>A0ABN9QZY9</accession>
<dbReference type="PANTHER" id="PTHR47447:SF17">
    <property type="entry name" value="OS12G0638900 PROTEIN"/>
    <property type="match status" value="1"/>
</dbReference>
<evidence type="ECO:0000256" key="3">
    <source>
        <dbReference type="SAM" id="Phobius"/>
    </source>
</evidence>
<dbReference type="Gene3D" id="1.25.40.10">
    <property type="entry name" value="Tetratricopeptide repeat domain"/>
    <property type="match status" value="2"/>
</dbReference>
<feature type="repeat" description="PPR" evidence="2">
    <location>
        <begin position="266"/>
        <end position="300"/>
    </location>
</feature>
<dbReference type="Pfam" id="PF01535">
    <property type="entry name" value="PPR"/>
    <property type="match status" value="1"/>
</dbReference>
<proteinExistence type="predicted"/>
<keyword evidence="3" id="KW-0472">Membrane</keyword>
<dbReference type="Proteomes" id="UP001189429">
    <property type="component" value="Unassembled WGS sequence"/>
</dbReference>
<dbReference type="EMBL" id="CAUYUJ010004892">
    <property type="protein sequence ID" value="CAK0811436.1"/>
    <property type="molecule type" value="Genomic_DNA"/>
</dbReference>
<dbReference type="InterPro" id="IPR011990">
    <property type="entry name" value="TPR-like_helical_dom_sf"/>
</dbReference>
<organism evidence="4 5">
    <name type="scientific">Prorocentrum cordatum</name>
    <dbReference type="NCBI Taxonomy" id="2364126"/>
    <lineage>
        <taxon>Eukaryota</taxon>
        <taxon>Sar</taxon>
        <taxon>Alveolata</taxon>
        <taxon>Dinophyceae</taxon>
        <taxon>Prorocentrales</taxon>
        <taxon>Prorocentraceae</taxon>
        <taxon>Prorocentrum</taxon>
    </lineage>
</organism>
<feature type="repeat" description="PPR" evidence="2">
    <location>
        <begin position="301"/>
        <end position="335"/>
    </location>
</feature>
<keyword evidence="5" id="KW-1185">Reference proteome</keyword>
<dbReference type="NCBIfam" id="TIGR00756">
    <property type="entry name" value="PPR"/>
    <property type="match status" value="3"/>
</dbReference>
<feature type="repeat" description="PPR" evidence="2">
    <location>
        <begin position="336"/>
        <end position="370"/>
    </location>
</feature>